<dbReference type="GO" id="GO:0009228">
    <property type="term" value="P:thiamine biosynthetic process"/>
    <property type="evidence" value="ECO:0007669"/>
    <property type="project" value="UniProtKB-KW"/>
</dbReference>
<feature type="binding site" evidence="2">
    <location>
        <position position="71"/>
    </location>
    <ligand>
        <name>Mg(2+)</name>
        <dbReference type="ChEBI" id="CHEBI:18420"/>
        <label>4</label>
    </ligand>
</feature>
<evidence type="ECO:0000259" key="4">
    <source>
        <dbReference type="Pfam" id="PF02769"/>
    </source>
</evidence>
<evidence type="ECO:0000256" key="1">
    <source>
        <dbReference type="ARBA" id="ARBA00022977"/>
    </source>
</evidence>
<feature type="binding site" evidence="2">
    <location>
        <position position="26"/>
    </location>
    <ligand>
        <name>Mg(2+)</name>
        <dbReference type="ChEBI" id="CHEBI:18420"/>
        <label>3</label>
    </ligand>
</feature>
<dbReference type="InterPro" id="IPR016188">
    <property type="entry name" value="PurM-like_N"/>
</dbReference>
<keyword evidence="2" id="KW-0808">Transferase</keyword>
<dbReference type="PANTHER" id="PTHR30270">
    <property type="entry name" value="THIAMINE-MONOPHOSPHATE KINASE"/>
    <property type="match status" value="1"/>
</dbReference>
<dbReference type="InterPro" id="IPR036676">
    <property type="entry name" value="PurM-like_C_sf"/>
</dbReference>
<keyword evidence="2" id="KW-0547">Nucleotide-binding</keyword>
<feature type="domain" description="PurM-like C-terminal" evidence="4">
    <location>
        <begin position="148"/>
        <end position="301"/>
    </location>
</feature>
<keyword evidence="2 5" id="KW-0418">Kinase</keyword>
<evidence type="ECO:0000313" key="6">
    <source>
        <dbReference type="Proteomes" id="UP000245216"/>
    </source>
</evidence>
<keyword evidence="2" id="KW-0460">Magnesium</keyword>
<dbReference type="SUPFAM" id="SSF55326">
    <property type="entry name" value="PurM N-terminal domain-like"/>
    <property type="match status" value="1"/>
</dbReference>
<dbReference type="Pfam" id="PF02769">
    <property type="entry name" value="AIRS_C"/>
    <property type="match status" value="1"/>
</dbReference>
<dbReference type="Pfam" id="PF00586">
    <property type="entry name" value="AIRS"/>
    <property type="match status" value="1"/>
</dbReference>
<feature type="binding site" evidence="2">
    <location>
        <position position="211"/>
    </location>
    <ligand>
        <name>ATP</name>
        <dbReference type="ChEBI" id="CHEBI:30616"/>
    </ligand>
</feature>
<feature type="binding site" evidence="2">
    <location>
        <position position="41"/>
    </location>
    <ligand>
        <name>Mg(2+)</name>
        <dbReference type="ChEBI" id="CHEBI:18420"/>
        <label>4</label>
    </ligand>
</feature>
<proteinExistence type="inferred from homology"/>
<protein>
    <recommendedName>
        <fullName evidence="2">Thiamine-monophosphate kinase</fullName>
        <shortName evidence="2">TMP kinase</shortName>
        <shortName evidence="2">Thiamine-phosphate kinase</shortName>
        <ecNumber evidence="2">2.7.4.16</ecNumber>
    </recommendedName>
</protein>
<dbReference type="HAMAP" id="MF_02128">
    <property type="entry name" value="TMP_kinase"/>
    <property type="match status" value="1"/>
</dbReference>
<dbReference type="EMBL" id="QEXO01000006">
    <property type="protein sequence ID" value="PWE12487.1"/>
    <property type="molecule type" value="Genomic_DNA"/>
</dbReference>
<keyword evidence="2" id="KW-0479">Metal-binding</keyword>
<feature type="domain" description="PurM-like N-terminal" evidence="3">
    <location>
        <begin position="24"/>
        <end position="136"/>
    </location>
</feature>
<comment type="caution">
    <text evidence="2">Lacks conserved residue(s) required for the propagation of feature annotation.</text>
</comment>
<feature type="binding site" evidence="2">
    <location>
        <position position="43"/>
    </location>
    <ligand>
        <name>Mg(2+)</name>
        <dbReference type="ChEBI" id="CHEBI:18420"/>
        <label>2</label>
    </ligand>
</feature>
<dbReference type="PANTHER" id="PTHR30270:SF0">
    <property type="entry name" value="THIAMINE-MONOPHOSPHATE KINASE"/>
    <property type="match status" value="1"/>
</dbReference>
<feature type="binding site" evidence="2">
    <location>
        <position position="43"/>
    </location>
    <ligand>
        <name>Mg(2+)</name>
        <dbReference type="ChEBI" id="CHEBI:18420"/>
        <label>1</label>
    </ligand>
</feature>
<reference evidence="5 6" key="2">
    <citation type="submission" date="2018-05" db="EMBL/GenBank/DDBJ databases">
        <authorList>
            <person name="Lanie J.A."/>
            <person name="Ng W.-L."/>
            <person name="Kazmierczak K.M."/>
            <person name="Andrzejewski T.M."/>
            <person name="Davidsen T.M."/>
            <person name="Wayne K.J."/>
            <person name="Tettelin H."/>
            <person name="Glass J.I."/>
            <person name="Rusch D."/>
            <person name="Podicherti R."/>
            <person name="Tsui H.-C.T."/>
            <person name="Winkler M.E."/>
        </authorList>
    </citation>
    <scope>NUCLEOTIDE SEQUENCE [LARGE SCALE GENOMIC DNA]</scope>
    <source>
        <strain evidence="5 6">YBY</strain>
    </source>
</reference>
<dbReference type="Proteomes" id="UP000245216">
    <property type="component" value="Unassembled WGS sequence"/>
</dbReference>
<feature type="binding site" evidence="2">
    <location>
        <position position="71"/>
    </location>
    <ligand>
        <name>Mg(2+)</name>
        <dbReference type="ChEBI" id="CHEBI:18420"/>
        <label>3</label>
    </ligand>
</feature>
<dbReference type="GO" id="GO:0009030">
    <property type="term" value="F:thiamine-phosphate kinase activity"/>
    <property type="evidence" value="ECO:0007669"/>
    <property type="project" value="UniProtKB-UniRule"/>
</dbReference>
<evidence type="ECO:0000259" key="3">
    <source>
        <dbReference type="Pfam" id="PF00586"/>
    </source>
</evidence>
<dbReference type="NCBIfam" id="TIGR01379">
    <property type="entry name" value="thiL"/>
    <property type="match status" value="1"/>
</dbReference>
<dbReference type="GO" id="GO:0009229">
    <property type="term" value="P:thiamine diphosphate biosynthetic process"/>
    <property type="evidence" value="ECO:0007669"/>
    <property type="project" value="UniProtKB-UniRule"/>
</dbReference>
<dbReference type="AlphaFoldDB" id="A0A2U2BET1"/>
<feature type="binding site" evidence="2">
    <location>
        <position position="144"/>
    </location>
    <ligand>
        <name>ATP</name>
        <dbReference type="ChEBI" id="CHEBI:30616"/>
    </ligand>
</feature>
<evidence type="ECO:0000256" key="2">
    <source>
        <dbReference type="HAMAP-Rule" id="MF_02128"/>
    </source>
</evidence>
<dbReference type="EC" id="2.7.4.16" evidence="2"/>
<reference evidence="5 6" key="1">
    <citation type="submission" date="2018-05" db="EMBL/GenBank/DDBJ databases">
        <title>Genome Sequence of an Efficient Indole-Degrading Bacterium, Alcaligenes sp.YBY.</title>
        <authorList>
            <person name="Yang B."/>
        </authorList>
    </citation>
    <scope>NUCLEOTIDE SEQUENCE [LARGE SCALE GENOMIC DNA]</scope>
    <source>
        <strain evidence="5 6">YBY</strain>
    </source>
</reference>
<comment type="function">
    <text evidence="2">Catalyzes the ATP-dependent phosphorylation of thiamine-monophosphate (TMP) to form thiamine-pyrophosphate (TPP), the active form of vitamin B1.</text>
</comment>
<comment type="pathway">
    <text evidence="2">Cofactor biosynthesis; thiamine diphosphate biosynthesis; thiamine diphosphate from thiamine phosphate: step 1/1.</text>
</comment>
<dbReference type="InterPro" id="IPR036921">
    <property type="entry name" value="PurM-like_N_sf"/>
</dbReference>
<comment type="similarity">
    <text evidence="2">Belongs to the thiamine-monophosphate kinase family.</text>
</comment>
<dbReference type="Gene3D" id="3.30.1330.10">
    <property type="entry name" value="PurM-like, N-terminal domain"/>
    <property type="match status" value="1"/>
</dbReference>
<feature type="binding site" evidence="2">
    <location>
        <position position="315"/>
    </location>
    <ligand>
        <name>substrate</name>
    </ligand>
</feature>
<feature type="binding site" evidence="2">
    <location>
        <position position="50"/>
    </location>
    <ligand>
        <name>substrate</name>
    </ligand>
</feature>
<feature type="binding site" evidence="2">
    <location>
        <begin position="117"/>
        <end position="118"/>
    </location>
    <ligand>
        <name>ATP</name>
        <dbReference type="ChEBI" id="CHEBI:30616"/>
    </ligand>
</feature>
<dbReference type="InterPro" id="IPR006283">
    <property type="entry name" value="ThiL-like"/>
</dbReference>
<dbReference type="RefSeq" id="WP_109089936.1">
    <property type="nucleotide sequence ID" value="NZ_QEXO01000006.1"/>
</dbReference>
<dbReference type="Gene3D" id="3.90.650.10">
    <property type="entry name" value="PurM-like C-terminal domain"/>
    <property type="match status" value="1"/>
</dbReference>
<feature type="binding site" evidence="2">
    <location>
        <position position="71"/>
    </location>
    <ligand>
        <name>Mg(2+)</name>
        <dbReference type="ChEBI" id="CHEBI:18420"/>
        <label>2</label>
    </ligand>
</feature>
<accession>A0A2U2BET1</accession>
<gene>
    <name evidence="2 5" type="primary">thiL</name>
    <name evidence="5" type="ORF">DF183_19355</name>
</gene>
<feature type="binding site" evidence="2">
    <location>
        <position position="118"/>
    </location>
    <ligand>
        <name>Mg(2+)</name>
        <dbReference type="ChEBI" id="CHEBI:18420"/>
        <label>1</label>
    </ligand>
</feature>
<name>A0A2U2BET1_ALCFA</name>
<feature type="binding site" evidence="2">
    <location>
        <position position="259"/>
    </location>
    <ligand>
        <name>substrate</name>
    </ligand>
</feature>
<dbReference type="CDD" id="cd02194">
    <property type="entry name" value="ThiL"/>
    <property type="match status" value="1"/>
</dbReference>
<dbReference type="GO" id="GO:0005524">
    <property type="term" value="F:ATP binding"/>
    <property type="evidence" value="ECO:0007669"/>
    <property type="project" value="UniProtKB-UniRule"/>
</dbReference>
<feature type="binding site" evidence="2">
    <location>
        <position position="212"/>
    </location>
    <ligand>
        <name>Mg(2+)</name>
        <dbReference type="ChEBI" id="CHEBI:18420"/>
        <label>5</label>
    </ligand>
</feature>
<dbReference type="PIRSF" id="PIRSF005303">
    <property type="entry name" value="Thiam_monoph_kin"/>
    <property type="match status" value="1"/>
</dbReference>
<organism evidence="5 6">
    <name type="scientific">Alcaligenes faecalis</name>
    <dbReference type="NCBI Taxonomy" id="511"/>
    <lineage>
        <taxon>Bacteria</taxon>
        <taxon>Pseudomonadati</taxon>
        <taxon>Pseudomonadota</taxon>
        <taxon>Betaproteobacteria</taxon>
        <taxon>Burkholderiales</taxon>
        <taxon>Alcaligenaceae</taxon>
        <taxon>Alcaligenes</taxon>
    </lineage>
</organism>
<dbReference type="InterPro" id="IPR010918">
    <property type="entry name" value="PurM-like_C_dom"/>
</dbReference>
<comment type="miscellaneous">
    <text evidence="2">Reaction mechanism of ThiL seems to utilize a direct, inline transfer of the gamma-phosphate of ATP to TMP rather than a phosphorylated enzyme intermediate.</text>
</comment>
<feature type="binding site" evidence="2">
    <location>
        <position position="26"/>
    </location>
    <ligand>
        <name>Mg(2+)</name>
        <dbReference type="ChEBI" id="CHEBI:18420"/>
        <label>4</label>
    </ligand>
</feature>
<dbReference type="UniPathway" id="UPA00060">
    <property type="reaction ID" value="UER00142"/>
</dbReference>
<keyword evidence="2" id="KW-0067">ATP-binding</keyword>
<evidence type="ECO:0000313" key="5">
    <source>
        <dbReference type="EMBL" id="PWE12487.1"/>
    </source>
</evidence>
<dbReference type="SUPFAM" id="SSF56042">
    <property type="entry name" value="PurM C-terminal domain-like"/>
    <property type="match status" value="1"/>
</dbReference>
<sequence>MLNEFGLIQQYFNRPAPEGYLGVGDDCALFTPTPGWQLASSVDLLIEGQHFFPDVDPFLLGHKALAVNLSDLGAMGAKPRACLLALSMPEVRPEWLAAFSKGLFQLADQAQCPLIGGDTTRSKQGVVISITVLGEVPAGQALQRSAARPGDDIWLTGTLGAADIALRLLQGRLAADPDRLAASRLALEQPWPPYRLGHALAGLAHAAIDVSDGLVQDLGHIVKASQCAAHLDWDALPLDPSLKGLPADLQREAVLVGGDVFQLCFTAEPLRRESILTLAQREGVQLSRIGSIQAGSGVHVRDQQGLHPAPAQGGFDHFGG</sequence>
<dbReference type="STRING" id="511.UZ73_14860"/>
<comment type="catalytic activity">
    <reaction evidence="2">
        <text>thiamine phosphate + ATP = thiamine diphosphate + ADP</text>
        <dbReference type="Rhea" id="RHEA:15913"/>
        <dbReference type="ChEBI" id="CHEBI:30616"/>
        <dbReference type="ChEBI" id="CHEBI:37575"/>
        <dbReference type="ChEBI" id="CHEBI:58937"/>
        <dbReference type="ChEBI" id="CHEBI:456216"/>
        <dbReference type="EC" id="2.7.4.16"/>
    </reaction>
</comment>
<comment type="caution">
    <text evidence="5">The sequence shown here is derived from an EMBL/GenBank/DDBJ whole genome shotgun (WGS) entry which is preliminary data.</text>
</comment>
<feature type="binding site" evidence="2">
    <location>
        <position position="209"/>
    </location>
    <ligand>
        <name>Mg(2+)</name>
        <dbReference type="ChEBI" id="CHEBI:18420"/>
        <label>3</label>
    </ligand>
</feature>
<keyword evidence="1 2" id="KW-0784">Thiamine biosynthesis</keyword>
<dbReference type="GO" id="GO:0000287">
    <property type="term" value="F:magnesium ion binding"/>
    <property type="evidence" value="ECO:0007669"/>
    <property type="project" value="UniProtKB-UniRule"/>
</dbReference>